<name>A0A1G2PDK2_9BACT</name>
<evidence type="ECO:0008006" key="4">
    <source>
        <dbReference type="Google" id="ProtNLM"/>
    </source>
</evidence>
<keyword evidence="1" id="KW-1133">Transmembrane helix</keyword>
<organism evidence="2 3">
    <name type="scientific">Candidatus Terrybacteria bacterium RIFCSPHIGHO2_01_FULL_43_35</name>
    <dbReference type="NCBI Taxonomy" id="1802361"/>
    <lineage>
        <taxon>Bacteria</taxon>
        <taxon>Candidatus Terryibacteriota</taxon>
    </lineage>
</organism>
<proteinExistence type="predicted"/>
<evidence type="ECO:0000313" key="2">
    <source>
        <dbReference type="EMBL" id="OHA46420.1"/>
    </source>
</evidence>
<gene>
    <name evidence="2" type="ORF">A2828_00540</name>
</gene>
<reference evidence="2 3" key="1">
    <citation type="journal article" date="2016" name="Nat. Commun.">
        <title>Thousands of microbial genomes shed light on interconnected biogeochemical processes in an aquifer system.</title>
        <authorList>
            <person name="Anantharaman K."/>
            <person name="Brown C.T."/>
            <person name="Hug L.A."/>
            <person name="Sharon I."/>
            <person name="Castelle C.J."/>
            <person name="Probst A.J."/>
            <person name="Thomas B.C."/>
            <person name="Singh A."/>
            <person name="Wilkins M.J."/>
            <person name="Karaoz U."/>
            <person name="Brodie E.L."/>
            <person name="Williams K.H."/>
            <person name="Hubbard S.S."/>
            <person name="Banfield J.F."/>
        </authorList>
    </citation>
    <scope>NUCLEOTIDE SEQUENCE [LARGE SCALE GENOMIC DNA]</scope>
</reference>
<evidence type="ECO:0000313" key="3">
    <source>
        <dbReference type="Proteomes" id="UP000178869"/>
    </source>
</evidence>
<keyword evidence="1" id="KW-0472">Membrane</keyword>
<dbReference type="AlphaFoldDB" id="A0A1G2PDK2"/>
<feature type="transmembrane region" description="Helical" evidence="1">
    <location>
        <begin position="12"/>
        <end position="36"/>
    </location>
</feature>
<keyword evidence="1" id="KW-0812">Transmembrane</keyword>
<sequence>MDENKMDNNKVFYSAFSLGWQLGYTIVIPLVLMAIIGRLADKFLDTSPLFLLGGIILSIFLSVALLYRKIREIIKGI</sequence>
<accession>A0A1G2PDK2</accession>
<dbReference type="Pfam" id="PF09527">
    <property type="entry name" value="ATPase_gene1"/>
    <property type="match status" value="1"/>
</dbReference>
<dbReference type="Proteomes" id="UP000178869">
    <property type="component" value="Unassembled WGS sequence"/>
</dbReference>
<dbReference type="InterPro" id="IPR032820">
    <property type="entry name" value="ATPase_put"/>
</dbReference>
<dbReference type="EMBL" id="MHSR01000016">
    <property type="protein sequence ID" value="OHA46420.1"/>
    <property type="molecule type" value="Genomic_DNA"/>
</dbReference>
<evidence type="ECO:0000256" key="1">
    <source>
        <dbReference type="SAM" id="Phobius"/>
    </source>
</evidence>
<comment type="caution">
    <text evidence="2">The sequence shown here is derived from an EMBL/GenBank/DDBJ whole genome shotgun (WGS) entry which is preliminary data.</text>
</comment>
<feature type="transmembrane region" description="Helical" evidence="1">
    <location>
        <begin position="48"/>
        <end position="67"/>
    </location>
</feature>
<protein>
    <recommendedName>
        <fullName evidence="4">AtpZ/AtpI family protein</fullName>
    </recommendedName>
</protein>